<protein>
    <submittedName>
        <fullName evidence="2">UPF0481 protein</fullName>
    </submittedName>
</protein>
<evidence type="ECO:0000313" key="2">
    <source>
        <dbReference type="EMBL" id="KAK1319252.1"/>
    </source>
</evidence>
<dbReference type="PANTHER" id="PTHR31170:SF25">
    <property type="entry name" value="BNAA09G04570D PROTEIN"/>
    <property type="match status" value="1"/>
</dbReference>
<dbReference type="PANTHER" id="PTHR31170">
    <property type="entry name" value="BNAC04G53230D PROTEIN"/>
    <property type="match status" value="1"/>
</dbReference>
<comment type="caution">
    <text evidence="2">The sequence shown here is derived from an EMBL/GenBank/DDBJ whole genome shotgun (WGS) entry which is preliminary data.</text>
</comment>
<keyword evidence="3" id="KW-1185">Reference proteome</keyword>
<evidence type="ECO:0000256" key="1">
    <source>
        <dbReference type="SAM" id="MobiDB-lite"/>
    </source>
</evidence>
<reference evidence="2" key="2">
    <citation type="submission" date="2023-06" db="EMBL/GenBank/DDBJ databases">
        <authorList>
            <person name="Ma L."/>
            <person name="Liu K.-W."/>
            <person name="Li Z."/>
            <person name="Hsiao Y.-Y."/>
            <person name="Qi Y."/>
            <person name="Fu T."/>
            <person name="Tang G."/>
            <person name="Zhang D."/>
            <person name="Sun W.-H."/>
            <person name="Liu D.-K."/>
            <person name="Li Y."/>
            <person name="Chen G.-Z."/>
            <person name="Liu X.-D."/>
            <person name="Liao X.-Y."/>
            <person name="Jiang Y.-T."/>
            <person name="Yu X."/>
            <person name="Hao Y."/>
            <person name="Huang J."/>
            <person name="Zhao X.-W."/>
            <person name="Ke S."/>
            <person name="Chen Y.-Y."/>
            <person name="Wu W.-L."/>
            <person name="Hsu J.-L."/>
            <person name="Lin Y.-F."/>
            <person name="Huang M.-D."/>
            <person name="Li C.-Y."/>
            <person name="Huang L."/>
            <person name="Wang Z.-W."/>
            <person name="Zhao X."/>
            <person name="Zhong W.-Y."/>
            <person name="Peng D.-H."/>
            <person name="Ahmad S."/>
            <person name="Lan S."/>
            <person name="Zhang J.-S."/>
            <person name="Tsai W.-C."/>
            <person name="Van De Peer Y."/>
            <person name="Liu Z.-J."/>
        </authorList>
    </citation>
    <scope>NUCLEOTIDE SEQUENCE</scope>
    <source>
        <strain evidence="2">CP</strain>
        <tissue evidence="2">Leaves</tissue>
    </source>
</reference>
<gene>
    <name evidence="2" type="ORF">QJS10_CPB04g01004</name>
</gene>
<reference evidence="2" key="1">
    <citation type="journal article" date="2023" name="Nat. Commun.">
        <title>Diploid and tetraploid genomes of Acorus and the evolution of monocots.</title>
        <authorList>
            <person name="Ma L."/>
            <person name="Liu K.W."/>
            <person name="Li Z."/>
            <person name="Hsiao Y.Y."/>
            <person name="Qi Y."/>
            <person name="Fu T."/>
            <person name="Tang G.D."/>
            <person name="Zhang D."/>
            <person name="Sun W.H."/>
            <person name="Liu D.K."/>
            <person name="Li Y."/>
            <person name="Chen G.Z."/>
            <person name="Liu X.D."/>
            <person name="Liao X.Y."/>
            <person name="Jiang Y.T."/>
            <person name="Yu X."/>
            <person name="Hao Y."/>
            <person name="Huang J."/>
            <person name="Zhao X.W."/>
            <person name="Ke S."/>
            <person name="Chen Y.Y."/>
            <person name="Wu W.L."/>
            <person name="Hsu J.L."/>
            <person name="Lin Y.F."/>
            <person name="Huang M.D."/>
            <person name="Li C.Y."/>
            <person name="Huang L."/>
            <person name="Wang Z.W."/>
            <person name="Zhao X."/>
            <person name="Zhong W.Y."/>
            <person name="Peng D.H."/>
            <person name="Ahmad S."/>
            <person name="Lan S."/>
            <person name="Zhang J.S."/>
            <person name="Tsai W.C."/>
            <person name="Van de Peer Y."/>
            <person name="Liu Z.J."/>
        </authorList>
    </citation>
    <scope>NUCLEOTIDE SEQUENCE</scope>
    <source>
        <strain evidence="2">CP</strain>
    </source>
</reference>
<dbReference type="EMBL" id="JAUJYO010000004">
    <property type="protein sequence ID" value="KAK1319252.1"/>
    <property type="molecule type" value="Genomic_DNA"/>
</dbReference>
<organism evidence="2 3">
    <name type="scientific">Acorus calamus</name>
    <name type="common">Sweet flag</name>
    <dbReference type="NCBI Taxonomy" id="4465"/>
    <lineage>
        <taxon>Eukaryota</taxon>
        <taxon>Viridiplantae</taxon>
        <taxon>Streptophyta</taxon>
        <taxon>Embryophyta</taxon>
        <taxon>Tracheophyta</taxon>
        <taxon>Spermatophyta</taxon>
        <taxon>Magnoliopsida</taxon>
        <taxon>Liliopsida</taxon>
        <taxon>Acoraceae</taxon>
        <taxon>Acorus</taxon>
    </lineage>
</organism>
<name>A0AAV9F414_ACOCL</name>
<feature type="region of interest" description="Disordered" evidence="1">
    <location>
        <begin position="1"/>
        <end position="38"/>
    </location>
</feature>
<accession>A0AAV9F414</accession>
<evidence type="ECO:0000313" key="3">
    <source>
        <dbReference type="Proteomes" id="UP001180020"/>
    </source>
</evidence>
<dbReference type="AlphaFoldDB" id="A0AAV9F414"/>
<proteinExistence type="predicted"/>
<dbReference type="Pfam" id="PF03140">
    <property type="entry name" value="DUF247"/>
    <property type="match status" value="1"/>
</dbReference>
<sequence length="409" mass="47150">MEGTVGEIQLAVSTTTSESESESETEMSATTSDPEPEVSIEIEESWVESVSSRVDASFVPRWRKERCSIFRVPANLRALHPEAYEPRVVSIGPYHHGKAHLKPMETHKWRMVRRLLSRRREEDLLSKCLRKVKTLEERARSCYSEVIDMGSNEFVEMMVLDGCFIIGILLRQRSETIKRKNPYTEATTMEDDDDWVWQEQKDEEEAERGAMHSSLYLLELVDHDLLKVENQMPFFVVEALFNLLVLQPNPITIYDLAVNRLRKENLASVTISNPKVLHFFHIYYMMVARYRKSQDTEKSSSCVHDLINLVFLKIKSLLLHLHNAFPISLIPRNKDSKWKEDWSSGWIKSAKELEEAGVKFKVKRRSRFLDVSFKGGVMEFPSLASSSIPWIASATSLHSSNATPARRIT</sequence>
<dbReference type="InterPro" id="IPR004158">
    <property type="entry name" value="DUF247_pln"/>
</dbReference>
<dbReference type="Proteomes" id="UP001180020">
    <property type="component" value="Unassembled WGS sequence"/>
</dbReference>